<organism evidence="1 2">
    <name type="scientific">Entomophthora muscae</name>
    <dbReference type="NCBI Taxonomy" id="34485"/>
    <lineage>
        <taxon>Eukaryota</taxon>
        <taxon>Fungi</taxon>
        <taxon>Fungi incertae sedis</taxon>
        <taxon>Zoopagomycota</taxon>
        <taxon>Entomophthoromycotina</taxon>
        <taxon>Entomophthoromycetes</taxon>
        <taxon>Entomophthorales</taxon>
        <taxon>Entomophthoraceae</taxon>
        <taxon>Entomophthora</taxon>
    </lineage>
</organism>
<evidence type="ECO:0000313" key="1">
    <source>
        <dbReference type="EMBL" id="KAJ9076096.1"/>
    </source>
</evidence>
<comment type="caution">
    <text evidence="1">The sequence shown here is derived from an EMBL/GenBank/DDBJ whole genome shotgun (WGS) entry which is preliminary data.</text>
</comment>
<proteinExistence type="predicted"/>
<evidence type="ECO:0000313" key="2">
    <source>
        <dbReference type="Proteomes" id="UP001165960"/>
    </source>
</evidence>
<dbReference type="EMBL" id="QTSX02002324">
    <property type="protein sequence ID" value="KAJ9076096.1"/>
    <property type="molecule type" value="Genomic_DNA"/>
</dbReference>
<keyword evidence="2" id="KW-1185">Reference proteome</keyword>
<name>A0ACC2TNM0_9FUNG</name>
<accession>A0ACC2TNM0</accession>
<gene>
    <name evidence="1" type="ORF">DSO57_1029450</name>
</gene>
<sequence length="91" mass="10104">MSYPFRFCSYTGSALLDLGADQTLVNSSFVDKFRLATNPSRIKNVVLADEHHIVVTKETAPFSVMLENLHSTIQGPVCHSKFHNSGYCPSK</sequence>
<dbReference type="Proteomes" id="UP001165960">
    <property type="component" value="Unassembled WGS sequence"/>
</dbReference>
<reference evidence="1" key="1">
    <citation type="submission" date="2022-04" db="EMBL/GenBank/DDBJ databases">
        <title>Genome of the entomopathogenic fungus Entomophthora muscae.</title>
        <authorList>
            <person name="Elya C."/>
            <person name="Lovett B.R."/>
            <person name="Lee E."/>
            <person name="Macias A.M."/>
            <person name="Hajek A.E."/>
            <person name="De Bivort B.L."/>
            <person name="Kasson M.T."/>
            <person name="De Fine Licht H.H."/>
            <person name="Stajich J.E."/>
        </authorList>
    </citation>
    <scope>NUCLEOTIDE SEQUENCE</scope>
    <source>
        <strain evidence="1">Berkeley</strain>
    </source>
</reference>
<protein>
    <submittedName>
        <fullName evidence="1">Uncharacterized protein</fullName>
    </submittedName>
</protein>